<organism evidence="2 3">
    <name type="scientific">Chitinophaga parva</name>
    <dbReference type="NCBI Taxonomy" id="2169414"/>
    <lineage>
        <taxon>Bacteria</taxon>
        <taxon>Pseudomonadati</taxon>
        <taxon>Bacteroidota</taxon>
        <taxon>Chitinophagia</taxon>
        <taxon>Chitinophagales</taxon>
        <taxon>Chitinophagaceae</taxon>
        <taxon>Chitinophaga</taxon>
    </lineage>
</organism>
<feature type="domain" description="ApeI dehydratase-like" evidence="1">
    <location>
        <begin position="13"/>
        <end position="101"/>
    </location>
</feature>
<dbReference type="SUPFAM" id="SSF54637">
    <property type="entry name" value="Thioesterase/thiol ester dehydrase-isomerase"/>
    <property type="match status" value="1"/>
</dbReference>
<reference evidence="2 3" key="1">
    <citation type="submission" date="2018-04" db="EMBL/GenBank/DDBJ databases">
        <title>Chitinophaga fuyangensis sp. nov., isolated from soil in a chemical factory.</title>
        <authorList>
            <person name="Chen K."/>
        </authorList>
    </citation>
    <scope>NUCLEOTIDE SEQUENCE [LARGE SCALE GENOMIC DNA]</scope>
    <source>
        <strain evidence="2 3">LY-1</strain>
    </source>
</reference>
<evidence type="ECO:0000313" key="2">
    <source>
        <dbReference type="EMBL" id="PUZ25137.1"/>
    </source>
</evidence>
<dbReference type="EMBL" id="QCYK01000002">
    <property type="protein sequence ID" value="PUZ25137.1"/>
    <property type="molecule type" value="Genomic_DNA"/>
</dbReference>
<evidence type="ECO:0000313" key="3">
    <source>
        <dbReference type="Proteomes" id="UP000244450"/>
    </source>
</evidence>
<dbReference type="InterPro" id="IPR029069">
    <property type="entry name" value="HotDog_dom_sf"/>
</dbReference>
<dbReference type="OrthoDB" id="9772788at2"/>
<proteinExistence type="predicted"/>
<gene>
    <name evidence="2" type="ORF">DCC81_12575</name>
</gene>
<comment type="caution">
    <text evidence="2">The sequence shown here is derived from an EMBL/GenBank/DDBJ whole genome shotgun (WGS) entry which is preliminary data.</text>
</comment>
<dbReference type="Proteomes" id="UP000244450">
    <property type="component" value="Unassembled WGS sequence"/>
</dbReference>
<protein>
    <submittedName>
        <fullName evidence="2">3-hydroxyacyl-ACP dehydratase</fullName>
    </submittedName>
</protein>
<evidence type="ECO:0000259" key="1">
    <source>
        <dbReference type="Pfam" id="PF22818"/>
    </source>
</evidence>
<dbReference type="GO" id="GO:0016829">
    <property type="term" value="F:lyase activity"/>
    <property type="evidence" value="ECO:0007669"/>
    <property type="project" value="UniProtKB-KW"/>
</dbReference>
<dbReference type="AlphaFoldDB" id="A0A2T7BFS5"/>
<dbReference type="RefSeq" id="WP_108686974.1">
    <property type="nucleotide sequence ID" value="NZ_QCYK01000002.1"/>
</dbReference>
<sequence>MLENSFYIITHEERGNNSITVTVTLNPAHPIFEGHFPGRPVVPGVCMMQIVKELLDRGTAQDTLLRHGSNIKFLHFIDPTRQPEVLISVQYDAQPDASWKVNANIRHGETVFFKFQGNFITQTS</sequence>
<dbReference type="InterPro" id="IPR054545">
    <property type="entry name" value="ApeI-like"/>
</dbReference>
<dbReference type="Gene3D" id="3.10.129.10">
    <property type="entry name" value="Hotdog Thioesterase"/>
    <property type="match status" value="1"/>
</dbReference>
<accession>A0A2T7BFS5</accession>
<keyword evidence="3" id="KW-1185">Reference proteome</keyword>
<dbReference type="Pfam" id="PF22818">
    <property type="entry name" value="ApeI-like"/>
    <property type="match status" value="1"/>
</dbReference>
<name>A0A2T7BFS5_9BACT</name>